<dbReference type="InterPro" id="IPR031744">
    <property type="entry name" value="SMIM1"/>
</dbReference>
<keyword evidence="2" id="KW-1133">Transmembrane helix</keyword>
<feature type="transmembrane region" description="Helical" evidence="2">
    <location>
        <begin position="53"/>
        <end position="74"/>
    </location>
</feature>
<evidence type="ECO:0000256" key="1">
    <source>
        <dbReference type="SAM" id="MobiDB-lite"/>
    </source>
</evidence>
<reference evidence="3" key="1">
    <citation type="submission" date="2023-03" db="UniProtKB">
        <authorList>
            <consortium name="Ensembl"/>
        </authorList>
    </citation>
    <scope>IDENTIFICATION</scope>
</reference>
<dbReference type="PANTHER" id="PTHR38503:SF1">
    <property type="entry name" value="SMALL INTEGRAL MEMBRANE PROTEIN 1"/>
    <property type="match status" value="1"/>
</dbReference>
<sequence>MQPQDSSVQYSRWNNSSQDEVSVAPVSSTEEASGYARISRKLCSGKLGISLKVLGGVTLFWAVFILGYLTGYYVHKCK</sequence>
<dbReference type="AlphaFoldDB" id="A0A8C4MV54"/>
<organism evidence="3">
    <name type="scientific">Equus asinus asinus</name>
    <dbReference type="NCBI Taxonomy" id="83772"/>
    <lineage>
        <taxon>Eukaryota</taxon>
        <taxon>Metazoa</taxon>
        <taxon>Chordata</taxon>
        <taxon>Craniata</taxon>
        <taxon>Vertebrata</taxon>
        <taxon>Euteleostomi</taxon>
        <taxon>Mammalia</taxon>
        <taxon>Eutheria</taxon>
        <taxon>Laurasiatheria</taxon>
        <taxon>Perissodactyla</taxon>
        <taxon>Equidae</taxon>
        <taxon>Equus</taxon>
    </lineage>
</organism>
<keyword evidence="2" id="KW-0472">Membrane</keyword>
<dbReference type="PANTHER" id="PTHR38503">
    <property type="entry name" value="SMALL INTEGRAL MEMBRANE PROTEIN 1"/>
    <property type="match status" value="1"/>
</dbReference>
<dbReference type="Ensembl" id="ENSEAST00005034767.1">
    <property type="protein sequence ID" value="ENSEASP00005031926.1"/>
    <property type="gene ID" value="ENSEASG00005021793.1"/>
</dbReference>
<name>A0A8C4MV54_EQUAS</name>
<dbReference type="Pfam" id="PF15875">
    <property type="entry name" value="DUF4731"/>
    <property type="match status" value="1"/>
</dbReference>
<feature type="compositionally biased region" description="Polar residues" evidence="1">
    <location>
        <begin position="1"/>
        <end position="31"/>
    </location>
</feature>
<protein>
    <submittedName>
        <fullName evidence="3">Small integral membrane protein 1 (Vel blood group)</fullName>
    </submittedName>
</protein>
<accession>A0A8C4MV54</accession>
<evidence type="ECO:0000256" key="2">
    <source>
        <dbReference type="SAM" id="Phobius"/>
    </source>
</evidence>
<keyword evidence="2" id="KW-0812">Transmembrane</keyword>
<proteinExistence type="predicted"/>
<dbReference type="OMA" id="SRWENSH"/>
<evidence type="ECO:0000313" key="3">
    <source>
        <dbReference type="Ensembl" id="ENSEASP00005031926.1"/>
    </source>
</evidence>
<gene>
    <name evidence="3" type="primary">SMIM1</name>
</gene>
<feature type="region of interest" description="Disordered" evidence="1">
    <location>
        <begin position="1"/>
        <end position="35"/>
    </location>
</feature>